<accession>K2GDA8</accession>
<reference evidence="2" key="1">
    <citation type="journal article" date="2012" name="Science">
        <title>Fermentation, hydrogen, and sulfur metabolism in multiple uncultivated bacterial phyla.</title>
        <authorList>
            <person name="Wrighton K.C."/>
            <person name="Thomas B.C."/>
            <person name="Sharon I."/>
            <person name="Miller C.S."/>
            <person name="Castelle C.J."/>
            <person name="VerBerkmoes N.C."/>
            <person name="Wilkins M.J."/>
            <person name="Hettich R.L."/>
            <person name="Lipton M.S."/>
            <person name="Williams K.H."/>
            <person name="Long P.E."/>
            <person name="Banfield J.F."/>
        </authorList>
    </citation>
    <scope>NUCLEOTIDE SEQUENCE [LARGE SCALE GENOMIC DNA]</scope>
</reference>
<feature type="compositionally biased region" description="Basic and acidic residues" evidence="1">
    <location>
        <begin position="261"/>
        <end position="274"/>
    </location>
</feature>
<dbReference type="AlphaFoldDB" id="K2GDA8"/>
<gene>
    <name evidence="2" type="ORF">ACD_3C00086G0043</name>
</gene>
<evidence type="ECO:0000313" key="2">
    <source>
        <dbReference type="EMBL" id="EKE28199.1"/>
    </source>
</evidence>
<name>K2GDA8_9BACT</name>
<feature type="region of interest" description="Disordered" evidence="1">
    <location>
        <begin position="250"/>
        <end position="274"/>
    </location>
</feature>
<proteinExistence type="predicted"/>
<evidence type="ECO:0000256" key="1">
    <source>
        <dbReference type="SAM" id="MobiDB-lite"/>
    </source>
</evidence>
<organism evidence="2">
    <name type="scientific">uncultured bacterium</name>
    <name type="common">gcode 4</name>
    <dbReference type="NCBI Taxonomy" id="1234023"/>
    <lineage>
        <taxon>Bacteria</taxon>
        <taxon>environmental samples</taxon>
    </lineage>
</organism>
<protein>
    <submittedName>
        <fullName evidence="2">Uncharacterized protein</fullName>
    </submittedName>
</protein>
<comment type="caution">
    <text evidence="2">The sequence shown here is derived from an EMBL/GenBank/DDBJ whole genome shotgun (WGS) entry which is preliminary data.</text>
</comment>
<sequence>MVKTQEIISQTELSEKMVYDDLKKRGILNKYPDTKVKHIWNWIVASYREWNIKVYDRVINWKIEVQFNLKTTREAHYFKKASYLAWYREVEDSKWIFQMYSIKDIDIKTWNPIKWANPLDKFSLKYFKAWQDISFQEDKLGLETIKDVDTEWNFHSPTESQLKAYIETWTVRIKDVYTFLKQKQIDKNTFDKFLPSLQKLLLIQIWETRFEALWDYVTEQEIKDYYEWGYISKDLARECYNKIKERDSIKQKKEKRKKDIHSKAHLETKEIKIG</sequence>
<dbReference type="EMBL" id="AMFJ01000360">
    <property type="protein sequence ID" value="EKE28199.1"/>
    <property type="molecule type" value="Genomic_DNA"/>
</dbReference>